<dbReference type="AlphaFoldDB" id="A0AAN8XNL7"/>
<evidence type="ECO:0000313" key="4">
    <source>
        <dbReference type="Proteomes" id="UP001381693"/>
    </source>
</evidence>
<name>A0AAN8XNL7_HALRR</name>
<feature type="chain" id="PRO_5043026581" description="Secreted protein" evidence="2">
    <location>
        <begin position="22"/>
        <end position="126"/>
    </location>
</feature>
<evidence type="ECO:0000313" key="3">
    <source>
        <dbReference type="EMBL" id="KAK7083083.1"/>
    </source>
</evidence>
<evidence type="ECO:0000256" key="2">
    <source>
        <dbReference type="SAM" id="SignalP"/>
    </source>
</evidence>
<dbReference type="EMBL" id="JAXCGZ010003813">
    <property type="protein sequence ID" value="KAK7083083.1"/>
    <property type="molecule type" value="Genomic_DNA"/>
</dbReference>
<reference evidence="3 4" key="1">
    <citation type="submission" date="2023-11" db="EMBL/GenBank/DDBJ databases">
        <title>Halocaridina rubra genome assembly.</title>
        <authorList>
            <person name="Smith C."/>
        </authorList>
    </citation>
    <scope>NUCLEOTIDE SEQUENCE [LARGE SCALE GENOMIC DNA]</scope>
    <source>
        <strain evidence="3">EP-1</strain>
        <tissue evidence="3">Whole</tissue>
    </source>
</reference>
<feature type="region of interest" description="Disordered" evidence="1">
    <location>
        <begin position="58"/>
        <end position="80"/>
    </location>
</feature>
<organism evidence="3 4">
    <name type="scientific">Halocaridina rubra</name>
    <name type="common">Hawaiian red shrimp</name>
    <dbReference type="NCBI Taxonomy" id="373956"/>
    <lineage>
        <taxon>Eukaryota</taxon>
        <taxon>Metazoa</taxon>
        <taxon>Ecdysozoa</taxon>
        <taxon>Arthropoda</taxon>
        <taxon>Crustacea</taxon>
        <taxon>Multicrustacea</taxon>
        <taxon>Malacostraca</taxon>
        <taxon>Eumalacostraca</taxon>
        <taxon>Eucarida</taxon>
        <taxon>Decapoda</taxon>
        <taxon>Pleocyemata</taxon>
        <taxon>Caridea</taxon>
        <taxon>Atyoidea</taxon>
        <taxon>Atyidae</taxon>
        <taxon>Halocaridina</taxon>
    </lineage>
</organism>
<accession>A0AAN8XNL7</accession>
<keyword evidence="2" id="KW-0732">Signal</keyword>
<sequence length="126" mass="13366">MFYSSFSYKVLLVVAVSACVAFGRPQGAEDSKRESPFDQQNFGAFVGEIVVHSSHVAVERKTNKPEANNENDGPRASKLIGHSVGDVSVDSSIGSEVAHSFERTLSVSAPAITFSNAAQVVPIPAK</sequence>
<evidence type="ECO:0008006" key="5">
    <source>
        <dbReference type="Google" id="ProtNLM"/>
    </source>
</evidence>
<proteinExistence type="predicted"/>
<dbReference type="Proteomes" id="UP001381693">
    <property type="component" value="Unassembled WGS sequence"/>
</dbReference>
<gene>
    <name evidence="3" type="ORF">SK128_000869</name>
</gene>
<keyword evidence="4" id="KW-1185">Reference proteome</keyword>
<comment type="caution">
    <text evidence="3">The sequence shown here is derived from an EMBL/GenBank/DDBJ whole genome shotgun (WGS) entry which is preliminary data.</text>
</comment>
<evidence type="ECO:0000256" key="1">
    <source>
        <dbReference type="SAM" id="MobiDB-lite"/>
    </source>
</evidence>
<protein>
    <recommendedName>
        <fullName evidence="5">Secreted protein</fullName>
    </recommendedName>
</protein>
<feature type="signal peptide" evidence="2">
    <location>
        <begin position="1"/>
        <end position="21"/>
    </location>
</feature>